<dbReference type="PROSITE" id="PS51257">
    <property type="entry name" value="PROKAR_LIPOPROTEIN"/>
    <property type="match status" value="1"/>
</dbReference>
<organism evidence="2 3">
    <name type="scientific">Stephania cephalantha</name>
    <dbReference type="NCBI Taxonomy" id="152367"/>
    <lineage>
        <taxon>Eukaryota</taxon>
        <taxon>Viridiplantae</taxon>
        <taxon>Streptophyta</taxon>
        <taxon>Embryophyta</taxon>
        <taxon>Tracheophyta</taxon>
        <taxon>Spermatophyta</taxon>
        <taxon>Magnoliopsida</taxon>
        <taxon>Ranunculales</taxon>
        <taxon>Menispermaceae</taxon>
        <taxon>Menispermoideae</taxon>
        <taxon>Cissampelideae</taxon>
        <taxon>Stephania</taxon>
    </lineage>
</organism>
<dbReference type="Proteomes" id="UP001419268">
    <property type="component" value="Unassembled WGS sequence"/>
</dbReference>
<feature type="signal peptide" evidence="1">
    <location>
        <begin position="1"/>
        <end position="27"/>
    </location>
</feature>
<keyword evidence="3" id="KW-1185">Reference proteome</keyword>
<comment type="caution">
    <text evidence="2">The sequence shown here is derived from an EMBL/GenBank/DDBJ whole genome shotgun (WGS) entry which is preliminary data.</text>
</comment>
<protein>
    <submittedName>
        <fullName evidence="2">Uncharacterized protein</fullName>
    </submittedName>
</protein>
<name>A0AAP0JFK3_9MAGN</name>
<keyword evidence="1" id="KW-0732">Signal</keyword>
<sequence>MRIRRSRGCSIISVLLVVLGCESSISADNFFALLDLLKLNVFEVDLHMATIPRPPHGHG</sequence>
<accession>A0AAP0JFK3</accession>
<reference evidence="2 3" key="1">
    <citation type="submission" date="2024-01" db="EMBL/GenBank/DDBJ databases">
        <title>Genome assemblies of Stephania.</title>
        <authorList>
            <person name="Yang L."/>
        </authorList>
    </citation>
    <scope>NUCLEOTIDE SEQUENCE [LARGE SCALE GENOMIC DNA]</scope>
    <source>
        <strain evidence="2">JXDWG</strain>
        <tissue evidence="2">Leaf</tissue>
    </source>
</reference>
<evidence type="ECO:0000313" key="2">
    <source>
        <dbReference type="EMBL" id="KAK9132912.1"/>
    </source>
</evidence>
<dbReference type="EMBL" id="JBBNAG010000005">
    <property type="protein sequence ID" value="KAK9132912.1"/>
    <property type="molecule type" value="Genomic_DNA"/>
</dbReference>
<evidence type="ECO:0000313" key="3">
    <source>
        <dbReference type="Proteomes" id="UP001419268"/>
    </source>
</evidence>
<proteinExistence type="predicted"/>
<gene>
    <name evidence="2" type="ORF">Scep_012440</name>
</gene>
<dbReference type="AlphaFoldDB" id="A0AAP0JFK3"/>
<evidence type="ECO:0000256" key="1">
    <source>
        <dbReference type="SAM" id="SignalP"/>
    </source>
</evidence>
<feature type="chain" id="PRO_5042972777" evidence="1">
    <location>
        <begin position="28"/>
        <end position="59"/>
    </location>
</feature>